<dbReference type="OrthoDB" id="65569at2759"/>
<evidence type="ECO:0000313" key="6">
    <source>
        <dbReference type="Proteomes" id="UP000054498"/>
    </source>
</evidence>
<keyword evidence="3" id="KW-0326">Glycosidase</keyword>
<proteinExistence type="inferred from homology"/>
<organism evidence="5 6">
    <name type="scientific">Monoraphidium neglectum</name>
    <dbReference type="NCBI Taxonomy" id="145388"/>
    <lineage>
        <taxon>Eukaryota</taxon>
        <taxon>Viridiplantae</taxon>
        <taxon>Chlorophyta</taxon>
        <taxon>core chlorophytes</taxon>
        <taxon>Chlorophyceae</taxon>
        <taxon>CS clade</taxon>
        <taxon>Sphaeropleales</taxon>
        <taxon>Selenastraceae</taxon>
        <taxon>Monoraphidium</taxon>
    </lineage>
</organism>
<dbReference type="GO" id="GO:0008422">
    <property type="term" value="F:beta-glucosidase activity"/>
    <property type="evidence" value="ECO:0007669"/>
    <property type="project" value="TreeGrafter"/>
</dbReference>
<dbReference type="GeneID" id="25740643"/>
<dbReference type="InterPro" id="IPR017853">
    <property type="entry name" value="GH"/>
</dbReference>
<keyword evidence="6" id="KW-1185">Reference proteome</keyword>
<dbReference type="FunFam" id="3.20.20.80:FF:000041">
    <property type="entry name" value="Beta-glucosidase 7"/>
    <property type="match status" value="1"/>
</dbReference>
<gene>
    <name evidence="5" type="ORF">MNEG_7767</name>
</gene>
<dbReference type="InterPro" id="IPR001360">
    <property type="entry name" value="Glyco_hydro_1"/>
</dbReference>
<comment type="similarity">
    <text evidence="1 4">Belongs to the glycosyl hydrolase 1 family.</text>
</comment>
<dbReference type="Pfam" id="PF00232">
    <property type="entry name" value="Glyco_hydro_1"/>
    <property type="match status" value="1"/>
</dbReference>
<sequence length="496" mass="55693">MDPRLVKALPDAPGACTADLRERIAWGVGTSAYQIEGAWDEGGKTPSIWDTWAHTPGKIQGGDTGDVAVDHYHRYRDDIRIMAALGIKHYRLSISWPRILPDGGRGTHVSRSGVRFYSALLRDLRAAGITPVVTLFHWDLPQSLQDMYGGFLDPQIAEDYVYYADTVFRELGHLVRHWITFNEPMSICQLGYGIGVFAPGVEAGTTGQYKCGHHLLLAHGRTVQLYRGKYQKQQQVKAVDAQAAEAYVQFQIGWIADPIFTGDYPQLMRDTQRNLPKFTAEQRAMIMGSVDFFSLNFYTAHFVRAPAAGAPKAQLYEELLADSQGNPPGEASDVFWLFSTPWAMRKMLAWVSRRYSRPEIWVTENGVAAPGEAGKSLGETLKDTYRLEYFKGYLDGVCRAVADDSVNLSAYFAWSLVDNFEWNEGFRPRFGIVHVDRRSRGLRRYPKLSAYWLSHHFFKRAPGEIACLEIKSCGGVGHGNRLPLAIADTIKEIVSE</sequence>
<accession>A0A0D2JLW6</accession>
<dbReference type="EMBL" id="KK101627">
    <property type="protein sequence ID" value="KIZ00193.1"/>
    <property type="molecule type" value="Genomic_DNA"/>
</dbReference>
<evidence type="ECO:0000256" key="4">
    <source>
        <dbReference type="RuleBase" id="RU003690"/>
    </source>
</evidence>
<dbReference type="Proteomes" id="UP000054498">
    <property type="component" value="Unassembled WGS sequence"/>
</dbReference>
<dbReference type="AlphaFoldDB" id="A0A0D2JLW6"/>
<dbReference type="SUPFAM" id="SSF51445">
    <property type="entry name" value="(Trans)glycosidases"/>
    <property type="match status" value="1"/>
</dbReference>
<dbReference type="PRINTS" id="PR00131">
    <property type="entry name" value="GLHYDRLASE1"/>
</dbReference>
<dbReference type="Gene3D" id="3.20.20.80">
    <property type="entry name" value="Glycosidases"/>
    <property type="match status" value="1"/>
</dbReference>
<dbReference type="PANTHER" id="PTHR10353">
    <property type="entry name" value="GLYCOSYL HYDROLASE"/>
    <property type="match status" value="1"/>
</dbReference>
<evidence type="ECO:0000256" key="3">
    <source>
        <dbReference type="ARBA" id="ARBA00023295"/>
    </source>
</evidence>
<evidence type="ECO:0000256" key="2">
    <source>
        <dbReference type="ARBA" id="ARBA00022801"/>
    </source>
</evidence>
<dbReference type="GO" id="GO:0005975">
    <property type="term" value="P:carbohydrate metabolic process"/>
    <property type="evidence" value="ECO:0007669"/>
    <property type="project" value="InterPro"/>
</dbReference>
<keyword evidence="2" id="KW-0378">Hydrolase</keyword>
<reference evidence="5 6" key="1">
    <citation type="journal article" date="2013" name="BMC Genomics">
        <title>Reconstruction of the lipid metabolism for the microalga Monoraphidium neglectum from its genome sequence reveals characteristics suitable for biofuel production.</title>
        <authorList>
            <person name="Bogen C."/>
            <person name="Al-Dilaimi A."/>
            <person name="Albersmeier A."/>
            <person name="Wichmann J."/>
            <person name="Grundmann M."/>
            <person name="Rupp O."/>
            <person name="Lauersen K.J."/>
            <person name="Blifernez-Klassen O."/>
            <person name="Kalinowski J."/>
            <person name="Goesmann A."/>
            <person name="Mussgnug J.H."/>
            <person name="Kruse O."/>
        </authorList>
    </citation>
    <scope>NUCLEOTIDE SEQUENCE [LARGE SCALE GENOMIC DNA]</scope>
    <source>
        <strain evidence="5 6">SAG 48.87</strain>
    </source>
</reference>
<name>A0A0D2JLW6_9CHLO</name>
<evidence type="ECO:0000313" key="5">
    <source>
        <dbReference type="EMBL" id="KIZ00193.1"/>
    </source>
</evidence>
<dbReference type="RefSeq" id="XP_013899212.1">
    <property type="nucleotide sequence ID" value="XM_014043758.1"/>
</dbReference>
<evidence type="ECO:0008006" key="7">
    <source>
        <dbReference type="Google" id="ProtNLM"/>
    </source>
</evidence>
<protein>
    <recommendedName>
        <fullName evidence="7">Beta-glucosidase</fullName>
    </recommendedName>
</protein>
<evidence type="ECO:0000256" key="1">
    <source>
        <dbReference type="ARBA" id="ARBA00010838"/>
    </source>
</evidence>
<dbReference type="PANTHER" id="PTHR10353:SF36">
    <property type="entry name" value="LP05116P"/>
    <property type="match status" value="1"/>
</dbReference>
<dbReference type="KEGG" id="mng:MNEG_7767"/>